<keyword evidence="1" id="KW-0285">Flavoprotein</keyword>
<dbReference type="STRING" id="583356.Igag_1334"/>
<dbReference type="PRINTS" id="PR00368">
    <property type="entry name" value="FADPNR"/>
</dbReference>
<name>E0SQ06_IGNAA</name>
<dbReference type="EC" id="1.8.1.9" evidence="7"/>
<dbReference type="BioCyc" id="IAGG583356:GHAH-1317-MONOMER"/>
<keyword evidence="5" id="KW-0676">Redox-active center</keyword>
<dbReference type="SUPFAM" id="SSF51905">
    <property type="entry name" value="FAD/NAD(P)-binding domain"/>
    <property type="match status" value="1"/>
</dbReference>
<dbReference type="KEGG" id="iag:Igag_1334"/>
<dbReference type="AlphaFoldDB" id="E0SQ06"/>
<sequence>MSRFRLDIHKPIKDRFEAIVIGAGPAGLTAALYLARYGVDVCIVSKDLGGNMAIAPLVDDYPGIRNIKGSELTKLFAEHVKSYNVPLYIGTKVISIAREDNMFRITTEDNRNLYSYAIVIAIGLRNKRLGVPGEEKFIGRGVSYCAVCDGPMFSGRDVAVVGGGNSALLSAIYLSSIAKKVYLIHRRDTFRAFDIYVKQVKSSRNIELLLNHIVTEIIGDDKVRAIRVKNTVSSEEREIDVDGIFIEIGFETDREFLESIGLKLDEDGRIVVGPDGRTNIPGIYACGSVTGGPYRYKFDQIITAAAEGAIVADAVYKYLIGLKSRGGL</sequence>
<evidence type="ECO:0000256" key="3">
    <source>
        <dbReference type="ARBA" id="ARBA00023002"/>
    </source>
</evidence>
<proteinExistence type="predicted"/>
<evidence type="ECO:0000313" key="8">
    <source>
        <dbReference type="Proteomes" id="UP000001304"/>
    </source>
</evidence>
<evidence type="ECO:0000313" key="7">
    <source>
        <dbReference type="EMBL" id="ADM28137.1"/>
    </source>
</evidence>
<dbReference type="EMBL" id="CP002098">
    <property type="protein sequence ID" value="ADM28137.1"/>
    <property type="molecule type" value="Genomic_DNA"/>
</dbReference>
<dbReference type="InterPro" id="IPR008255">
    <property type="entry name" value="Pyr_nucl-diS_OxRdtase_2_AS"/>
</dbReference>
<dbReference type="PRINTS" id="PR00469">
    <property type="entry name" value="PNDRDTASEII"/>
</dbReference>
<keyword evidence="8" id="KW-1185">Reference proteome</keyword>
<gene>
    <name evidence="7" type="ordered locus">Igag_1334</name>
</gene>
<keyword evidence="4" id="KW-1015">Disulfide bond</keyword>
<evidence type="ECO:0000259" key="6">
    <source>
        <dbReference type="Pfam" id="PF07992"/>
    </source>
</evidence>
<dbReference type="PANTHER" id="PTHR48105">
    <property type="entry name" value="THIOREDOXIN REDUCTASE 1-RELATED-RELATED"/>
    <property type="match status" value="1"/>
</dbReference>
<dbReference type="PROSITE" id="PS00573">
    <property type="entry name" value="PYRIDINE_REDOX_2"/>
    <property type="match status" value="1"/>
</dbReference>
<feature type="domain" description="FAD/NAD(P)-binding" evidence="6">
    <location>
        <begin position="18"/>
        <end position="308"/>
    </location>
</feature>
<keyword evidence="2" id="KW-0274">FAD</keyword>
<dbReference type="Pfam" id="PF07992">
    <property type="entry name" value="Pyr_redox_2"/>
    <property type="match status" value="1"/>
</dbReference>
<evidence type="ECO:0000256" key="5">
    <source>
        <dbReference type="ARBA" id="ARBA00023284"/>
    </source>
</evidence>
<dbReference type="GO" id="GO:0004791">
    <property type="term" value="F:thioredoxin-disulfide reductase (NADPH) activity"/>
    <property type="evidence" value="ECO:0007669"/>
    <property type="project" value="UniProtKB-EC"/>
</dbReference>
<evidence type="ECO:0000256" key="4">
    <source>
        <dbReference type="ARBA" id="ARBA00023157"/>
    </source>
</evidence>
<dbReference type="InterPro" id="IPR050097">
    <property type="entry name" value="Ferredoxin-NADP_redctase_2"/>
</dbReference>
<evidence type="ECO:0000256" key="1">
    <source>
        <dbReference type="ARBA" id="ARBA00022630"/>
    </source>
</evidence>
<dbReference type="Proteomes" id="UP000001304">
    <property type="component" value="Chromosome"/>
</dbReference>
<dbReference type="InterPro" id="IPR023753">
    <property type="entry name" value="FAD/NAD-binding_dom"/>
</dbReference>
<dbReference type="HOGENOM" id="CLU_031864_5_3_2"/>
<keyword evidence="3 7" id="KW-0560">Oxidoreductase</keyword>
<accession>E0SQ06</accession>
<dbReference type="InterPro" id="IPR036188">
    <property type="entry name" value="FAD/NAD-bd_sf"/>
</dbReference>
<reference evidence="7 8" key="1">
    <citation type="journal article" date="2010" name="Stand. Genomic Sci.">
        <title>Complete genome sequence of Ignisphaera aggregans type strain (AQ1.S1).</title>
        <authorList>
            <person name="Goker M."/>
            <person name="Held B."/>
            <person name="Lapidus A."/>
            <person name="Nolan M."/>
            <person name="Spring S."/>
            <person name="Yasawong M."/>
            <person name="Lucas S."/>
            <person name="Glavina Del Rio T."/>
            <person name="Tice H."/>
            <person name="Cheng J.F."/>
            <person name="Goodwin L."/>
            <person name="Tapia R."/>
            <person name="Pitluck S."/>
            <person name="Liolios K."/>
            <person name="Ivanova N."/>
            <person name="Mavromatis K."/>
            <person name="Mikhailova N."/>
            <person name="Pati A."/>
            <person name="Chen A."/>
            <person name="Palaniappan K."/>
            <person name="Brambilla E."/>
            <person name="Land M."/>
            <person name="Hauser L."/>
            <person name="Chang Y.J."/>
            <person name="Jeffries C.D."/>
            <person name="Brettin T."/>
            <person name="Detter J.C."/>
            <person name="Han C."/>
            <person name="Rohde M."/>
            <person name="Sikorski J."/>
            <person name="Woyke T."/>
            <person name="Bristow J."/>
            <person name="Eisen J.A."/>
            <person name="Markowitz V."/>
            <person name="Hugenholtz P."/>
            <person name="Kyrpides N.C."/>
            <person name="Klenk H.P."/>
        </authorList>
    </citation>
    <scope>NUCLEOTIDE SEQUENCE [LARGE SCALE GENOMIC DNA]</scope>
    <source>
        <strain evidence="8">DSM 17230 / JCM 13409 / AQ1.S1</strain>
    </source>
</reference>
<organism evidence="7 8">
    <name type="scientific">Ignisphaera aggregans (strain DSM 17230 / JCM 13409 / AQ1.S1)</name>
    <dbReference type="NCBI Taxonomy" id="583356"/>
    <lineage>
        <taxon>Archaea</taxon>
        <taxon>Thermoproteota</taxon>
        <taxon>Thermoprotei</taxon>
        <taxon>Desulfurococcales</taxon>
        <taxon>Desulfurococcaceae</taxon>
        <taxon>Ignisphaera</taxon>
    </lineage>
</organism>
<protein>
    <submittedName>
        <fullName evidence="7">Thioredoxin reductase (NADPH)</fullName>
        <ecNumber evidence="7">1.8.1.9</ecNumber>
    </submittedName>
</protein>
<dbReference type="Gene3D" id="3.50.50.60">
    <property type="entry name" value="FAD/NAD(P)-binding domain"/>
    <property type="match status" value="2"/>
</dbReference>
<evidence type="ECO:0000256" key="2">
    <source>
        <dbReference type="ARBA" id="ARBA00022827"/>
    </source>
</evidence>